<feature type="region of interest" description="Disordered" evidence="1">
    <location>
        <begin position="687"/>
        <end position="708"/>
    </location>
</feature>
<feature type="compositionally biased region" description="Basic and acidic residues" evidence="1">
    <location>
        <begin position="51"/>
        <end position="66"/>
    </location>
</feature>
<feature type="transmembrane region" description="Helical" evidence="2">
    <location>
        <begin position="120"/>
        <end position="141"/>
    </location>
</feature>
<keyword evidence="2" id="KW-0472">Membrane</keyword>
<accession>A0A430LPH3</accession>
<keyword evidence="2" id="KW-1133">Transmembrane helix</keyword>
<evidence type="ECO:0000256" key="2">
    <source>
        <dbReference type="SAM" id="Phobius"/>
    </source>
</evidence>
<feature type="compositionally biased region" description="Polar residues" evidence="1">
    <location>
        <begin position="1"/>
        <end position="30"/>
    </location>
</feature>
<feature type="region of interest" description="Disordered" evidence="1">
    <location>
        <begin position="1"/>
        <end position="66"/>
    </location>
</feature>
<dbReference type="AlphaFoldDB" id="A0A430LPH3"/>
<sequence length="742" mass="81615">MVTMRSVSPATAVMEQQTPPEPTDASSTATAKHESTEDVIPTDARTPPVPSHEDKSQEQTKPPRERVTPLKSHVLYSIIIIAVTGLAALSAACWLVAFIQTKVDGGYIKAVRIGGNVSSTWAKLIDAAASMLVAPAILAIANWHIFKLARLSAVNEHEKRDSRASLNVLVEVAGTDWGSTSPTKFWTFLQSQKPRIICLGIISILSSLSFSLLSNVTAYEEAGSVNTTTTLEAMQGMQDFLKQPLPLDLSDDEHLQILNDLENQLQRLQATDPKPSSNDFLGVNISSRARQEMPPTIEQLFNVPAYRISASCEPSNLSAVSIGSPNETEPHVTFNLEEATSSSESGPTQFQADFGIVKELLVTQGMDAESTNGSPVRYPLIAFSKTATWIGGFSYTRNETVDVLETTRYRSLAPFRAEGVIRSPSCAKERKSENESYDLTFWGVVCTLDRCLDNEKLEAEDETPILFLGQHFDTFESGRVGRSPGIGGYILRAARKAYQEADRPAWDIETLVDAFVWYEAAVMEAIQDDNSDTNVEPLVSEVEVLEKRPDTYTMTFVPWMLLFGLVALGVACTLTVSLSLDSLGVSSFRSGRVLDAVRLTADVGMTLDRNAFEETYWMSRQELNACAEGAEFKYEPDRRLDMNRESLLNNGKVLASLSKTLQLFREEEMASQEVAGYDRPVSPLSINEPASPPLTVANEPTTQPTVTNNLLPKDAVDWEGEQAEIPTYRQTNKAVFVDIVVV</sequence>
<feature type="transmembrane region" description="Helical" evidence="2">
    <location>
        <begin position="74"/>
        <end position="100"/>
    </location>
</feature>
<keyword evidence="4" id="KW-1185">Reference proteome</keyword>
<dbReference type="EMBL" id="MIKF01000116">
    <property type="protein sequence ID" value="RTE77616.1"/>
    <property type="molecule type" value="Genomic_DNA"/>
</dbReference>
<dbReference type="Proteomes" id="UP000287124">
    <property type="component" value="Unassembled WGS sequence"/>
</dbReference>
<evidence type="ECO:0000256" key="1">
    <source>
        <dbReference type="SAM" id="MobiDB-lite"/>
    </source>
</evidence>
<name>A0A430LPH3_9HYPO</name>
<organism evidence="3 4">
    <name type="scientific">Fusarium euwallaceae</name>
    <dbReference type="NCBI Taxonomy" id="1147111"/>
    <lineage>
        <taxon>Eukaryota</taxon>
        <taxon>Fungi</taxon>
        <taxon>Dikarya</taxon>
        <taxon>Ascomycota</taxon>
        <taxon>Pezizomycotina</taxon>
        <taxon>Sordariomycetes</taxon>
        <taxon>Hypocreomycetidae</taxon>
        <taxon>Hypocreales</taxon>
        <taxon>Nectriaceae</taxon>
        <taxon>Fusarium</taxon>
        <taxon>Fusarium solani species complex</taxon>
    </lineage>
</organism>
<evidence type="ECO:0000313" key="3">
    <source>
        <dbReference type="EMBL" id="RTE77616.1"/>
    </source>
</evidence>
<keyword evidence="2" id="KW-0812">Transmembrane</keyword>
<comment type="caution">
    <text evidence="3">The sequence shown here is derived from an EMBL/GenBank/DDBJ whole genome shotgun (WGS) entry which is preliminary data.</text>
</comment>
<gene>
    <name evidence="3" type="ORF">BHE90_007925</name>
</gene>
<evidence type="ECO:0000313" key="4">
    <source>
        <dbReference type="Proteomes" id="UP000287124"/>
    </source>
</evidence>
<reference evidence="3 4" key="1">
    <citation type="submission" date="2017-06" db="EMBL/GenBank/DDBJ databases">
        <title>Comparative genomic analysis of Ambrosia Fusariam Clade fungi.</title>
        <authorList>
            <person name="Stajich J.E."/>
            <person name="Carrillo J."/>
            <person name="Kijimoto T."/>
            <person name="Eskalen A."/>
            <person name="O'Donnell K."/>
            <person name="Kasson M."/>
        </authorList>
    </citation>
    <scope>NUCLEOTIDE SEQUENCE [LARGE SCALE GENOMIC DNA]</scope>
    <source>
        <strain evidence="3 4">UCR1854</strain>
    </source>
</reference>
<feature type="compositionally biased region" description="Polar residues" evidence="1">
    <location>
        <begin position="698"/>
        <end position="708"/>
    </location>
</feature>
<protein>
    <submittedName>
        <fullName evidence="3">Uncharacterized protein</fullName>
    </submittedName>
</protein>
<feature type="transmembrane region" description="Helical" evidence="2">
    <location>
        <begin position="556"/>
        <end position="580"/>
    </location>
</feature>
<proteinExistence type="predicted"/>